<sequence>NLQFIKNKARDSNNLACHKSGRIQVNRFFWAIIS</sequence>
<reference evidence="1 2" key="1">
    <citation type="submission" date="2019-06" db="EMBL/GenBank/DDBJ databases">
        <title>Discovery of a novel chromosome fission-fusion reversal in muntjac.</title>
        <authorList>
            <person name="Mudd A.B."/>
            <person name="Bredeson J.V."/>
            <person name="Baum R."/>
            <person name="Hockemeyer D."/>
            <person name="Rokhsar D.S."/>
        </authorList>
    </citation>
    <scope>NUCLEOTIDE SEQUENCE [LARGE SCALE GENOMIC DNA]</scope>
    <source>
        <strain evidence="1">UCam_UCB_Mr</strain>
        <tissue evidence="1">Fibroblast cell line</tissue>
    </source>
</reference>
<dbReference type="Proteomes" id="UP000326062">
    <property type="component" value="Chromosome 2"/>
</dbReference>
<name>A0A5J5MWR2_MUNRE</name>
<protein>
    <submittedName>
        <fullName evidence="1">Uncharacterized protein</fullName>
    </submittedName>
</protein>
<proteinExistence type="predicted"/>
<accession>A0A5J5MWR2</accession>
<keyword evidence="2" id="KW-1185">Reference proteome</keyword>
<dbReference type="AlphaFoldDB" id="A0A5J5MWR2"/>
<evidence type="ECO:0000313" key="1">
    <source>
        <dbReference type="EMBL" id="KAB0384790.1"/>
    </source>
</evidence>
<gene>
    <name evidence="1" type="ORF">FD755_006707</name>
</gene>
<dbReference type="EMBL" id="VCEB01000002">
    <property type="protein sequence ID" value="KAB0384790.1"/>
    <property type="molecule type" value="Genomic_DNA"/>
</dbReference>
<evidence type="ECO:0000313" key="2">
    <source>
        <dbReference type="Proteomes" id="UP000326062"/>
    </source>
</evidence>
<organism evidence="1 2">
    <name type="scientific">Muntiacus reevesi</name>
    <name type="common">Reeves' muntjac</name>
    <name type="synonym">Cervus reevesi</name>
    <dbReference type="NCBI Taxonomy" id="9886"/>
    <lineage>
        <taxon>Eukaryota</taxon>
        <taxon>Metazoa</taxon>
        <taxon>Chordata</taxon>
        <taxon>Craniata</taxon>
        <taxon>Vertebrata</taxon>
        <taxon>Euteleostomi</taxon>
        <taxon>Mammalia</taxon>
        <taxon>Eutheria</taxon>
        <taxon>Laurasiatheria</taxon>
        <taxon>Artiodactyla</taxon>
        <taxon>Ruminantia</taxon>
        <taxon>Pecora</taxon>
        <taxon>Cervidae</taxon>
        <taxon>Muntiacinae</taxon>
        <taxon>Muntiacus</taxon>
    </lineage>
</organism>
<feature type="non-terminal residue" evidence="1">
    <location>
        <position position="1"/>
    </location>
</feature>
<comment type="caution">
    <text evidence="1">The sequence shown here is derived from an EMBL/GenBank/DDBJ whole genome shotgun (WGS) entry which is preliminary data.</text>
</comment>